<dbReference type="Proteomes" id="UP000276215">
    <property type="component" value="Unassembled WGS sequence"/>
</dbReference>
<evidence type="ECO:0000313" key="2">
    <source>
        <dbReference type="EMBL" id="RPA92749.1"/>
    </source>
</evidence>
<reference evidence="2 3" key="1">
    <citation type="journal article" date="2018" name="Nat. Ecol. Evol.">
        <title>Pezizomycetes genomes reveal the molecular basis of ectomycorrhizal truffle lifestyle.</title>
        <authorList>
            <person name="Murat C."/>
            <person name="Payen T."/>
            <person name="Noel B."/>
            <person name="Kuo A."/>
            <person name="Morin E."/>
            <person name="Chen J."/>
            <person name="Kohler A."/>
            <person name="Krizsan K."/>
            <person name="Balestrini R."/>
            <person name="Da Silva C."/>
            <person name="Montanini B."/>
            <person name="Hainaut M."/>
            <person name="Levati E."/>
            <person name="Barry K.W."/>
            <person name="Belfiori B."/>
            <person name="Cichocki N."/>
            <person name="Clum A."/>
            <person name="Dockter R.B."/>
            <person name="Fauchery L."/>
            <person name="Guy J."/>
            <person name="Iotti M."/>
            <person name="Le Tacon F."/>
            <person name="Lindquist E.A."/>
            <person name="Lipzen A."/>
            <person name="Malagnac F."/>
            <person name="Mello A."/>
            <person name="Molinier V."/>
            <person name="Miyauchi S."/>
            <person name="Poulain J."/>
            <person name="Riccioni C."/>
            <person name="Rubini A."/>
            <person name="Sitrit Y."/>
            <person name="Splivallo R."/>
            <person name="Traeger S."/>
            <person name="Wang M."/>
            <person name="Zifcakova L."/>
            <person name="Wipf D."/>
            <person name="Zambonelli A."/>
            <person name="Paolocci F."/>
            <person name="Nowrousian M."/>
            <person name="Ottonello S."/>
            <person name="Baldrian P."/>
            <person name="Spatafora J.W."/>
            <person name="Henrissat B."/>
            <person name="Nagy L.G."/>
            <person name="Aury J.M."/>
            <person name="Wincker P."/>
            <person name="Grigoriev I.V."/>
            <person name="Bonfante P."/>
            <person name="Martin F.M."/>
        </authorList>
    </citation>
    <scope>NUCLEOTIDE SEQUENCE [LARGE SCALE GENOMIC DNA]</scope>
    <source>
        <strain evidence="2 3">120613-1</strain>
    </source>
</reference>
<protein>
    <submittedName>
        <fullName evidence="2">Uncharacterized protein</fullName>
    </submittedName>
</protein>
<gene>
    <name evidence="2" type="ORF">L873DRAFT_1817165</name>
</gene>
<evidence type="ECO:0000313" key="3">
    <source>
        <dbReference type="Proteomes" id="UP000276215"/>
    </source>
</evidence>
<evidence type="ECO:0000256" key="1">
    <source>
        <dbReference type="SAM" id="MobiDB-lite"/>
    </source>
</evidence>
<organism evidence="2 3">
    <name type="scientific">Choiromyces venosus 120613-1</name>
    <dbReference type="NCBI Taxonomy" id="1336337"/>
    <lineage>
        <taxon>Eukaryota</taxon>
        <taxon>Fungi</taxon>
        <taxon>Dikarya</taxon>
        <taxon>Ascomycota</taxon>
        <taxon>Pezizomycotina</taxon>
        <taxon>Pezizomycetes</taxon>
        <taxon>Pezizales</taxon>
        <taxon>Tuberaceae</taxon>
        <taxon>Choiromyces</taxon>
    </lineage>
</organism>
<feature type="region of interest" description="Disordered" evidence="1">
    <location>
        <begin position="1"/>
        <end position="25"/>
    </location>
</feature>
<dbReference type="EMBL" id="ML120466">
    <property type="protein sequence ID" value="RPA92749.1"/>
    <property type="molecule type" value="Genomic_DNA"/>
</dbReference>
<keyword evidence="3" id="KW-1185">Reference proteome</keyword>
<sequence>MPSSSSSLSSIVQTPINREKKRNRSYKVRQEVMEQLFQVNKPNISLAVPVNGPYPCTVHSSTVSVDINFLVRLHLRKKWPAVNIS</sequence>
<feature type="compositionally biased region" description="Low complexity" evidence="1">
    <location>
        <begin position="1"/>
        <end position="10"/>
    </location>
</feature>
<name>A0A3N4J371_9PEZI</name>
<dbReference type="AlphaFoldDB" id="A0A3N4J371"/>
<proteinExistence type="predicted"/>
<accession>A0A3N4J371</accession>